<dbReference type="AlphaFoldDB" id="A0A118JZ25"/>
<accession>A0A118JZ25</accession>
<dbReference type="Proteomes" id="UP000243975">
    <property type="component" value="Unassembled WGS sequence"/>
</dbReference>
<evidence type="ECO:0000313" key="2">
    <source>
        <dbReference type="Proteomes" id="UP000243975"/>
    </source>
</evidence>
<dbReference type="EMBL" id="LEKV01003700">
    <property type="protein sequence ID" value="KVH98782.1"/>
    <property type="molecule type" value="Genomic_DNA"/>
</dbReference>
<protein>
    <submittedName>
        <fullName evidence="1">Uncharacterized protein</fullName>
    </submittedName>
</protein>
<reference evidence="1 2" key="1">
    <citation type="journal article" date="2016" name="Sci. Rep.">
        <title>The genome sequence of the outbreeding globe artichoke constructed de novo incorporating a phase-aware low-pass sequencing strategy of F1 progeny.</title>
        <authorList>
            <person name="Scaglione D."/>
            <person name="Reyes-Chin-Wo S."/>
            <person name="Acquadro A."/>
            <person name="Froenicke L."/>
            <person name="Portis E."/>
            <person name="Beitel C."/>
            <person name="Tirone M."/>
            <person name="Mauro R."/>
            <person name="Lo Monaco A."/>
            <person name="Mauromicale G."/>
            <person name="Faccioli P."/>
            <person name="Cattivelli L."/>
            <person name="Rieseberg L."/>
            <person name="Michelmore R."/>
            <person name="Lanteri S."/>
        </authorList>
    </citation>
    <scope>NUCLEOTIDE SEQUENCE [LARGE SCALE GENOMIC DNA]</scope>
    <source>
        <strain evidence="1">2C</strain>
    </source>
</reference>
<dbReference type="Gramene" id="KVH98782">
    <property type="protein sequence ID" value="KVH98782"/>
    <property type="gene ID" value="Ccrd_022990"/>
</dbReference>
<organism evidence="1 2">
    <name type="scientific">Cynara cardunculus var. scolymus</name>
    <name type="common">Globe artichoke</name>
    <name type="synonym">Cynara scolymus</name>
    <dbReference type="NCBI Taxonomy" id="59895"/>
    <lineage>
        <taxon>Eukaryota</taxon>
        <taxon>Viridiplantae</taxon>
        <taxon>Streptophyta</taxon>
        <taxon>Embryophyta</taxon>
        <taxon>Tracheophyta</taxon>
        <taxon>Spermatophyta</taxon>
        <taxon>Magnoliopsida</taxon>
        <taxon>eudicotyledons</taxon>
        <taxon>Gunneridae</taxon>
        <taxon>Pentapetalae</taxon>
        <taxon>asterids</taxon>
        <taxon>campanulids</taxon>
        <taxon>Asterales</taxon>
        <taxon>Asteraceae</taxon>
        <taxon>Carduoideae</taxon>
        <taxon>Cardueae</taxon>
        <taxon>Carduinae</taxon>
        <taxon>Cynara</taxon>
    </lineage>
</organism>
<gene>
    <name evidence="1" type="ORF">Ccrd_022990</name>
</gene>
<sequence>MAIDLTWIGMMRVAVSEIGEVDYSNTQQVCNSSCYTAKQQADWNNSPASDRRIKSLLTFAKTAPCALLRFIKEREPCLESEKKGQAIERMVPRAFARTTRKW</sequence>
<comment type="caution">
    <text evidence="1">The sequence shown here is derived from an EMBL/GenBank/DDBJ whole genome shotgun (WGS) entry which is preliminary data.</text>
</comment>
<keyword evidence="2" id="KW-1185">Reference proteome</keyword>
<evidence type="ECO:0000313" key="1">
    <source>
        <dbReference type="EMBL" id="KVH98782.1"/>
    </source>
</evidence>
<name>A0A118JZ25_CYNCS</name>
<proteinExistence type="predicted"/>